<dbReference type="Gene3D" id="2.30.310.10">
    <property type="entry name" value="ibrinogen binding protein from staphylococcus aureus domain"/>
    <property type="match status" value="1"/>
</dbReference>
<evidence type="ECO:0000256" key="3">
    <source>
        <dbReference type="ARBA" id="ARBA00022884"/>
    </source>
</evidence>
<evidence type="ECO:0000256" key="4">
    <source>
        <dbReference type="ARBA" id="ARBA00022917"/>
    </source>
</evidence>
<keyword evidence="2 5" id="KW-0699">rRNA-binding</keyword>
<keyword evidence="1 5" id="KW-0820">tRNA-binding</keyword>
<sequence length="579" mass="65265">MSFDGVFLHAMTAELANQLVGGRVVKLQQPYPQDIIVVIRNQRQNFPLLLSINPTLARAQITRIPYANPKTPPNFVMTLRKYLENATVVGVEQVANDRILQLRLRSRNELGDQEDLLLIVEIMGRHSNIFLVESETNRIIDLIKHVSPDQNRFRLLMPGAQYVQPELQTGFDPFAAQAMTEQDWEQLLLALHDLKTKPNQVWQRTFQGLGKDTAAEIAQRTSRCLDLASLRDTATNFWQSFAQRQATIGDFQGQLQFSAIPYQTMTAQQTDFADLSTMLDQFYGQKAETDRKHQLASNMLQRLTTVIKRNQKKVKKLQATLDHAENADIDRIKGEILTTYLSQVPAHAKSVTLPNYYENETPLVINLAPDLSPSKNAQKYFTRYQKAKTALVVVAEQLQETQGELDYLLGVEAQVGVGDPKDLVDIQFELEQQGVLRPNQKRKKQRIKVNPAERFYASDGTEILVGKNNLQNDQLTLKTAKKTDLWLHTKNIPGSHVIISAADPSAATIKEAAMLAAYFSKARQSSQVPVDYVTVKAIHKPNGAKPGFVIYTGQHTLYVTPELALVDQLRQKPTQSVSK</sequence>
<evidence type="ECO:0000313" key="8">
    <source>
        <dbReference type="Proteomes" id="UP001596310"/>
    </source>
</evidence>
<name>A0ABW1UPI0_9LACO</name>
<evidence type="ECO:0000256" key="1">
    <source>
        <dbReference type="ARBA" id="ARBA00022555"/>
    </source>
</evidence>
<dbReference type="PANTHER" id="PTHR15239:SF6">
    <property type="entry name" value="RIBOSOME QUALITY CONTROL COMPLEX SUBUNIT NEMF"/>
    <property type="match status" value="1"/>
</dbReference>
<proteinExistence type="inferred from homology"/>
<keyword evidence="4 5" id="KW-0648">Protein biosynthesis</keyword>
<accession>A0ABW1UPI0</accession>
<keyword evidence="8" id="KW-1185">Reference proteome</keyword>
<comment type="caution">
    <text evidence="7">The sequence shown here is derived from an EMBL/GenBank/DDBJ whole genome shotgun (WGS) entry which is preliminary data.</text>
</comment>
<dbReference type="InterPro" id="IPR043682">
    <property type="entry name" value="RqcH_bacterial"/>
</dbReference>
<dbReference type="Pfam" id="PF05833">
    <property type="entry name" value="NFACT_N"/>
    <property type="match status" value="1"/>
</dbReference>
<protein>
    <recommendedName>
        <fullName evidence="5">Rqc2 homolog RqcH</fullName>
        <shortName evidence="5">RqcH</shortName>
    </recommendedName>
</protein>
<reference evidence="8" key="1">
    <citation type="journal article" date="2019" name="Int. J. Syst. Evol. Microbiol.">
        <title>The Global Catalogue of Microorganisms (GCM) 10K type strain sequencing project: providing services to taxonomists for standard genome sequencing and annotation.</title>
        <authorList>
            <consortium name="The Broad Institute Genomics Platform"/>
            <consortium name="The Broad Institute Genome Sequencing Center for Infectious Disease"/>
            <person name="Wu L."/>
            <person name="Ma J."/>
        </authorList>
    </citation>
    <scope>NUCLEOTIDE SEQUENCE [LARGE SCALE GENOMIC DNA]</scope>
    <source>
        <strain evidence="8">CCM 8897</strain>
    </source>
</reference>
<dbReference type="HAMAP" id="MF_00844_B">
    <property type="entry name" value="RqcH_B"/>
    <property type="match status" value="1"/>
</dbReference>
<comment type="subunit">
    <text evidence="5">Associates with stalled 50S ribosomal subunits. Binds to RqcP.</text>
</comment>
<evidence type="ECO:0000256" key="5">
    <source>
        <dbReference type="HAMAP-Rule" id="MF_00844"/>
    </source>
</evidence>
<feature type="domain" description="NFACT RNA-binding" evidence="6">
    <location>
        <begin position="455"/>
        <end position="543"/>
    </location>
</feature>
<gene>
    <name evidence="5" type="primary">rqcH</name>
    <name evidence="7" type="ORF">ACFQHW_05220</name>
</gene>
<dbReference type="InterPro" id="IPR051608">
    <property type="entry name" value="RQC_Subunit_NEMF"/>
</dbReference>
<evidence type="ECO:0000313" key="7">
    <source>
        <dbReference type="EMBL" id="MFC6314970.1"/>
    </source>
</evidence>
<comment type="function">
    <text evidence="5">Key component of the ribosome quality control system (RQC), a ribosome-associated complex that mediates the extraction of incompletely synthesized nascent chains from stalled ribosomes and their subsequent degradation. RqcH recruits Ala-charged tRNA, and with RqcP directs the elongation of stalled nascent chains on 50S ribosomal subunits, leading to non-templated C-terminal alanine extensions (Ala tail). The Ala tail promotes nascent chain degradation. May add between 1 and at least 8 Ala residues. Binds to stalled 50S ribosomal subunits.</text>
</comment>
<comment type="similarity">
    <text evidence="5">Belongs to the NEMF family.</text>
</comment>
<evidence type="ECO:0000259" key="6">
    <source>
        <dbReference type="Pfam" id="PF05670"/>
    </source>
</evidence>
<evidence type="ECO:0000256" key="2">
    <source>
        <dbReference type="ARBA" id="ARBA00022730"/>
    </source>
</evidence>
<dbReference type="EMBL" id="JBHSSM010000015">
    <property type="protein sequence ID" value="MFC6314970.1"/>
    <property type="molecule type" value="Genomic_DNA"/>
</dbReference>
<dbReference type="Pfam" id="PF05670">
    <property type="entry name" value="NFACT-R_1"/>
    <property type="match status" value="1"/>
</dbReference>
<dbReference type="RefSeq" id="WP_125595816.1">
    <property type="nucleotide sequence ID" value="NZ_JBHSSM010000015.1"/>
</dbReference>
<keyword evidence="3 5" id="KW-0694">RNA-binding</keyword>
<organism evidence="7 8">
    <name type="scientific">Lapidilactobacillus achengensis</name>
    <dbReference type="NCBI Taxonomy" id="2486000"/>
    <lineage>
        <taxon>Bacteria</taxon>
        <taxon>Bacillati</taxon>
        <taxon>Bacillota</taxon>
        <taxon>Bacilli</taxon>
        <taxon>Lactobacillales</taxon>
        <taxon>Lactobacillaceae</taxon>
        <taxon>Lapidilactobacillus</taxon>
    </lineage>
</organism>
<dbReference type="InterPro" id="IPR008532">
    <property type="entry name" value="NFACT_RNA-bd"/>
</dbReference>
<keyword evidence="5" id="KW-0175">Coiled coil</keyword>
<dbReference type="Proteomes" id="UP001596310">
    <property type="component" value="Unassembled WGS sequence"/>
</dbReference>
<feature type="coiled-coil region" evidence="5">
    <location>
        <begin position="300"/>
        <end position="327"/>
    </location>
</feature>
<dbReference type="Gene3D" id="3.40.970.40">
    <property type="entry name" value="fibrinogen binding protein from staphylococcus aureus domain like"/>
    <property type="match status" value="1"/>
</dbReference>
<dbReference type="PANTHER" id="PTHR15239">
    <property type="entry name" value="NUCLEAR EXPORT MEDIATOR FACTOR NEMF"/>
    <property type="match status" value="1"/>
</dbReference>